<evidence type="ECO:0000313" key="2">
    <source>
        <dbReference type="EMBL" id="GFS22646.1"/>
    </source>
</evidence>
<keyword evidence="1" id="KW-1133">Transmembrane helix</keyword>
<keyword evidence="1" id="KW-0812">Transmembrane</keyword>
<name>A0AAV4JMN5_9GAST</name>
<keyword evidence="1" id="KW-0472">Membrane</keyword>
<feature type="transmembrane region" description="Helical" evidence="1">
    <location>
        <begin position="21"/>
        <end position="41"/>
    </location>
</feature>
<evidence type="ECO:0000256" key="1">
    <source>
        <dbReference type="SAM" id="Phobius"/>
    </source>
</evidence>
<gene>
    <name evidence="2" type="ORF">ElyMa_005113800</name>
</gene>
<protein>
    <submittedName>
        <fullName evidence="2">ATP-binding cassette sub-family A member 7</fullName>
    </submittedName>
</protein>
<evidence type="ECO:0000313" key="3">
    <source>
        <dbReference type="Proteomes" id="UP000762676"/>
    </source>
</evidence>
<dbReference type="AlphaFoldDB" id="A0AAV4JMN5"/>
<dbReference type="GO" id="GO:0005524">
    <property type="term" value="F:ATP binding"/>
    <property type="evidence" value="ECO:0007669"/>
    <property type="project" value="UniProtKB-KW"/>
</dbReference>
<keyword evidence="2" id="KW-0067">ATP-binding</keyword>
<sequence length="100" mass="11410">MFVTQLKVLLWKNFTKRWRNPILSAAELLWPLVLFSVIWGVRTTFTTDHYKECSFPPRALPSAGPVAFLGSYLCDFGNPCDEDSRLNDIPGKITNFNDSL</sequence>
<accession>A0AAV4JMN5</accession>
<organism evidence="2 3">
    <name type="scientific">Elysia marginata</name>
    <dbReference type="NCBI Taxonomy" id="1093978"/>
    <lineage>
        <taxon>Eukaryota</taxon>
        <taxon>Metazoa</taxon>
        <taxon>Spiralia</taxon>
        <taxon>Lophotrochozoa</taxon>
        <taxon>Mollusca</taxon>
        <taxon>Gastropoda</taxon>
        <taxon>Heterobranchia</taxon>
        <taxon>Euthyneura</taxon>
        <taxon>Panpulmonata</taxon>
        <taxon>Sacoglossa</taxon>
        <taxon>Placobranchoidea</taxon>
        <taxon>Plakobranchidae</taxon>
        <taxon>Elysia</taxon>
    </lineage>
</organism>
<dbReference type="Proteomes" id="UP000762676">
    <property type="component" value="Unassembled WGS sequence"/>
</dbReference>
<comment type="caution">
    <text evidence="2">The sequence shown here is derived from an EMBL/GenBank/DDBJ whole genome shotgun (WGS) entry which is preliminary data.</text>
</comment>
<keyword evidence="2" id="KW-0547">Nucleotide-binding</keyword>
<keyword evidence="3" id="KW-1185">Reference proteome</keyword>
<dbReference type="EMBL" id="BMAT01010219">
    <property type="protein sequence ID" value="GFS22646.1"/>
    <property type="molecule type" value="Genomic_DNA"/>
</dbReference>
<proteinExistence type="predicted"/>
<reference evidence="2 3" key="1">
    <citation type="journal article" date="2021" name="Elife">
        <title>Chloroplast acquisition without the gene transfer in kleptoplastic sea slugs, Plakobranchus ocellatus.</title>
        <authorList>
            <person name="Maeda T."/>
            <person name="Takahashi S."/>
            <person name="Yoshida T."/>
            <person name="Shimamura S."/>
            <person name="Takaki Y."/>
            <person name="Nagai Y."/>
            <person name="Toyoda A."/>
            <person name="Suzuki Y."/>
            <person name="Arimoto A."/>
            <person name="Ishii H."/>
            <person name="Satoh N."/>
            <person name="Nishiyama T."/>
            <person name="Hasebe M."/>
            <person name="Maruyama T."/>
            <person name="Minagawa J."/>
            <person name="Obokata J."/>
            <person name="Shigenobu S."/>
        </authorList>
    </citation>
    <scope>NUCLEOTIDE SEQUENCE [LARGE SCALE GENOMIC DNA]</scope>
</reference>